<feature type="region of interest" description="Disordered" evidence="1">
    <location>
        <begin position="356"/>
        <end position="395"/>
    </location>
</feature>
<dbReference type="RefSeq" id="WP_142608724.1">
    <property type="nucleotide sequence ID" value="NZ_VDGG01000051.1"/>
</dbReference>
<evidence type="ECO:0000259" key="2">
    <source>
        <dbReference type="Pfam" id="PF02120"/>
    </source>
</evidence>
<accession>A0A544SRB9</accession>
<organism evidence="3 4">
    <name type="scientific">Psychrobacillus soli</name>
    <dbReference type="NCBI Taxonomy" id="1543965"/>
    <lineage>
        <taxon>Bacteria</taxon>
        <taxon>Bacillati</taxon>
        <taxon>Bacillota</taxon>
        <taxon>Bacilli</taxon>
        <taxon>Bacillales</taxon>
        <taxon>Bacillaceae</taxon>
        <taxon>Psychrobacillus</taxon>
    </lineage>
</organism>
<proteinExistence type="predicted"/>
<feature type="domain" description="Flagellar hook-length control protein-like C-terminal" evidence="2">
    <location>
        <begin position="276"/>
        <end position="354"/>
    </location>
</feature>
<sequence length="395" mass="43857">MNIAAVVNMGNNISAQPIGKQASVQNSQVFGNVFGQILSNQHIQHPVDAMPNMPEQDLVQDLLSILNATSLEELEELIGSKELEVNPQQLKELLNELLSGETDTTMEMEESNVWDLLAGIQQQASKLTDAITLSLNGQGTATPVEAKQAVQLLKIAQLIGNKSDLTLKQESTLFDLKQLLENVKESTTDAIVKVNQKPDVMQGLKPVIQQVVVRQISPLIPSETMVETKEVTSNVQGQTSSIVLTKVETVSMTLPTEKSAQSEEFVKELQKLMNRVQFGQTNGANRLVMKLYPEQLGTIRIELVQKDGILTAKMLASTALGKEMLDANSNHLRQSLGSQNIQLDKLEITQALQDTNRQERNQSFQESFKQQQQEQSSEKSEEQSSFEEFLKEMEV</sequence>
<keyword evidence="4" id="KW-1185">Reference proteome</keyword>
<reference evidence="3 4" key="1">
    <citation type="submission" date="2019-05" db="EMBL/GenBank/DDBJ databases">
        <title>Psychrobacillus vulpis sp. nov., a new species isolated from feces of a red fox that inhabits in The Tablas de Daimiel Natural Park, Albacete, Spain.</title>
        <authorList>
            <person name="Rodriguez M."/>
            <person name="Reina J.C."/>
            <person name="Bejar V."/>
            <person name="Llamas I."/>
        </authorList>
    </citation>
    <scope>NUCLEOTIDE SEQUENCE [LARGE SCALE GENOMIC DNA]</scope>
    <source>
        <strain evidence="3 4">NHI-2</strain>
    </source>
</reference>
<evidence type="ECO:0000313" key="3">
    <source>
        <dbReference type="EMBL" id="TQR07750.1"/>
    </source>
</evidence>
<evidence type="ECO:0000256" key="1">
    <source>
        <dbReference type="SAM" id="MobiDB-lite"/>
    </source>
</evidence>
<dbReference type="Gene3D" id="3.30.750.140">
    <property type="match status" value="1"/>
</dbReference>
<dbReference type="Proteomes" id="UP000318937">
    <property type="component" value="Unassembled WGS sequence"/>
</dbReference>
<gene>
    <name evidence="3" type="ORF">FG383_17690</name>
</gene>
<dbReference type="InterPro" id="IPR038610">
    <property type="entry name" value="FliK-like_C_sf"/>
</dbReference>
<evidence type="ECO:0000313" key="4">
    <source>
        <dbReference type="Proteomes" id="UP000318937"/>
    </source>
</evidence>
<comment type="caution">
    <text evidence="3">The sequence shown here is derived from an EMBL/GenBank/DDBJ whole genome shotgun (WGS) entry which is preliminary data.</text>
</comment>
<dbReference type="CDD" id="cd17470">
    <property type="entry name" value="T3SS_Flik_C"/>
    <property type="match status" value="1"/>
</dbReference>
<feature type="compositionally biased region" description="Low complexity" evidence="1">
    <location>
        <begin position="362"/>
        <end position="375"/>
    </location>
</feature>
<protein>
    <recommendedName>
        <fullName evidence="2">Flagellar hook-length control protein-like C-terminal domain-containing protein</fullName>
    </recommendedName>
</protein>
<dbReference type="InterPro" id="IPR021136">
    <property type="entry name" value="Flagellar_hook_control-like_C"/>
</dbReference>
<dbReference type="AlphaFoldDB" id="A0A544SRB9"/>
<dbReference type="OrthoDB" id="2112988at2"/>
<dbReference type="EMBL" id="VDGG01000051">
    <property type="protein sequence ID" value="TQR07750.1"/>
    <property type="molecule type" value="Genomic_DNA"/>
</dbReference>
<feature type="compositionally biased region" description="Basic and acidic residues" evidence="1">
    <location>
        <begin position="376"/>
        <end position="395"/>
    </location>
</feature>
<dbReference type="Pfam" id="PF02120">
    <property type="entry name" value="Flg_hook"/>
    <property type="match status" value="1"/>
</dbReference>
<name>A0A544SRB9_9BACI</name>